<dbReference type="Proteomes" id="UP000325607">
    <property type="component" value="Unassembled WGS sequence"/>
</dbReference>
<gene>
    <name evidence="1" type="ORF">PS645_03589</name>
</gene>
<evidence type="ECO:0000313" key="1">
    <source>
        <dbReference type="EMBL" id="VVN06978.1"/>
    </source>
</evidence>
<protein>
    <submittedName>
        <fullName evidence="1">Uncharacterized protein</fullName>
    </submittedName>
</protein>
<accession>A0A5E6UQ46</accession>
<name>A0A5E6UQ46_PSEFL</name>
<proteinExistence type="predicted"/>
<organism evidence="1 2">
    <name type="scientific">Pseudomonas fluorescens</name>
    <dbReference type="NCBI Taxonomy" id="294"/>
    <lineage>
        <taxon>Bacteria</taxon>
        <taxon>Pseudomonadati</taxon>
        <taxon>Pseudomonadota</taxon>
        <taxon>Gammaproteobacteria</taxon>
        <taxon>Pseudomonadales</taxon>
        <taxon>Pseudomonadaceae</taxon>
        <taxon>Pseudomonas</taxon>
    </lineage>
</organism>
<evidence type="ECO:0000313" key="2">
    <source>
        <dbReference type="Proteomes" id="UP000325607"/>
    </source>
</evidence>
<dbReference type="AlphaFoldDB" id="A0A5E6UQ46"/>
<sequence length="321" mass="36016">MARFGTAMPEQQPRTAFRIQAHRNQCRDTANEAVHQHRHTLLRTRQIGADQCRDFKAPKIEQSLQGIAALRSVQRQCALDDLCFMADTGYVQACARPCQMHHRAVQQRTRQRTRCGGIADAHLAADEQLAARRHGAQHAVTPGLQREFALSNRHRRALDEIGGAGADVEVTYARQIQRRVDGTQIHHFQRRAELPRQHADRRTAADEVVQHLRGDFLGIGRHALGHYTVICGENGDPQLIDARFHLALQAGQLHCNCLQTAERTGRFGQLLLAGLSLLDDGSVDRLARVQPPGMSHKAVPFRVRGRPATVRTTRWQRSARA</sequence>
<reference evidence="1 2" key="1">
    <citation type="submission" date="2019-09" db="EMBL/GenBank/DDBJ databases">
        <authorList>
            <person name="Chandra G."/>
            <person name="Truman W A."/>
        </authorList>
    </citation>
    <scope>NUCLEOTIDE SEQUENCE [LARGE SCALE GENOMIC DNA]</scope>
    <source>
        <strain evidence="1">PS645</strain>
    </source>
</reference>
<dbReference type="EMBL" id="CABVGX010000029">
    <property type="protein sequence ID" value="VVN06978.1"/>
    <property type="molecule type" value="Genomic_DNA"/>
</dbReference>